<sequence>MDHVPSSIPLTTSPATLKLLVSPSSSDCGLCLDPISDDTDYAMLTSCSHVFCISCAEEWFTNNSCCPTCRVSKSYWLPRKLVQSYQRYREANPELLVIQEEIPIHLLQVLSPLLKVN</sequence>
<feature type="domain" description="RING-type" evidence="5">
    <location>
        <begin position="28"/>
        <end position="70"/>
    </location>
</feature>
<dbReference type="KEGG" id="hazt:108677952"/>
<gene>
    <name evidence="7" type="primary">LOC108677952</name>
</gene>
<organism evidence="6 7">
    <name type="scientific">Hyalella azteca</name>
    <name type="common">Amphipod</name>
    <dbReference type="NCBI Taxonomy" id="294128"/>
    <lineage>
        <taxon>Eukaryota</taxon>
        <taxon>Metazoa</taxon>
        <taxon>Ecdysozoa</taxon>
        <taxon>Arthropoda</taxon>
        <taxon>Crustacea</taxon>
        <taxon>Multicrustacea</taxon>
        <taxon>Malacostraca</taxon>
        <taxon>Eumalacostraca</taxon>
        <taxon>Peracarida</taxon>
        <taxon>Amphipoda</taxon>
        <taxon>Senticaudata</taxon>
        <taxon>Talitrida</taxon>
        <taxon>Talitroidea</taxon>
        <taxon>Hyalellidae</taxon>
        <taxon>Hyalella</taxon>
    </lineage>
</organism>
<evidence type="ECO:0000256" key="4">
    <source>
        <dbReference type="PROSITE-ProRule" id="PRU00175"/>
    </source>
</evidence>
<dbReference type="SUPFAM" id="SSF57850">
    <property type="entry name" value="RING/U-box"/>
    <property type="match status" value="1"/>
</dbReference>
<dbReference type="PROSITE" id="PS50089">
    <property type="entry name" value="ZF_RING_2"/>
    <property type="match status" value="1"/>
</dbReference>
<dbReference type="InterPro" id="IPR017907">
    <property type="entry name" value="Znf_RING_CS"/>
</dbReference>
<keyword evidence="6" id="KW-1185">Reference proteome</keyword>
<keyword evidence="3" id="KW-0862">Zinc</keyword>
<dbReference type="RefSeq" id="XP_018021759.1">
    <property type="nucleotide sequence ID" value="XM_018166270.2"/>
</dbReference>
<dbReference type="Proteomes" id="UP000694843">
    <property type="component" value="Unplaced"/>
</dbReference>
<evidence type="ECO:0000313" key="6">
    <source>
        <dbReference type="Proteomes" id="UP000694843"/>
    </source>
</evidence>
<evidence type="ECO:0000313" key="7">
    <source>
        <dbReference type="RefSeq" id="XP_018021759.1"/>
    </source>
</evidence>
<dbReference type="InterPro" id="IPR013083">
    <property type="entry name" value="Znf_RING/FYVE/PHD"/>
</dbReference>
<proteinExistence type="predicted"/>
<dbReference type="SMART" id="SM00184">
    <property type="entry name" value="RING"/>
    <property type="match status" value="1"/>
</dbReference>
<dbReference type="PROSITE" id="PS00518">
    <property type="entry name" value="ZF_RING_1"/>
    <property type="match status" value="1"/>
</dbReference>
<evidence type="ECO:0000256" key="1">
    <source>
        <dbReference type="ARBA" id="ARBA00022723"/>
    </source>
</evidence>
<evidence type="ECO:0000256" key="3">
    <source>
        <dbReference type="ARBA" id="ARBA00022833"/>
    </source>
</evidence>
<keyword evidence="2 4" id="KW-0863">Zinc-finger</keyword>
<reference evidence="7" key="1">
    <citation type="submission" date="2025-08" db="UniProtKB">
        <authorList>
            <consortium name="RefSeq"/>
        </authorList>
    </citation>
    <scope>IDENTIFICATION</scope>
    <source>
        <tissue evidence="7">Whole organism</tissue>
    </source>
</reference>
<dbReference type="Pfam" id="PF13639">
    <property type="entry name" value="zf-RING_2"/>
    <property type="match status" value="1"/>
</dbReference>
<dbReference type="InterPro" id="IPR001841">
    <property type="entry name" value="Znf_RING"/>
</dbReference>
<evidence type="ECO:0000256" key="2">
    <source>
        <dbReference type="ARBA" id="ARBA00022771"/>
    </source>
</evidence>
<dbReference type="GO" id="GO:0008270">
    <property type="term" value="F:zinc ion binding"/>
    <property type="evidence" value="ECO:0007669"/>
    <property type="project" value="UniProtKB-KW"/>
</dbReference>
<dbReference type="AlphaFoldDB" id="A0A8B7P6G9"/>
<dbReference type="GeneID" id="108677952"/>
<keyword evidence="1" id="KW-0479">Metal-binding</keyword>
<name>A0A8B7P6G9_HYAAZ</name>
<dbReference type="Gene3D" id="3.30.40.10">
    <property type="entry name" value="Zinc/RING finger domain, C3HC4 (zinc finger)"/>
    <property type="match status" value="1"/>
</dbReference>
<evidence type="ECO:0000259" key="5">
    <source>
        <dbReference type="PROSITE" id="PS50089"/>
    </source>
</evidence>
<dbReference type="OrthoDB" id="9049620at2759"/>
<accession>A0A8B7P6G9</accession>
<protein>
    <submittedName>
        <fullName evidence="7">RING-H2 finger protein ATL79-like</fullName>
    </submittedName>
</protein>